<evidence type="ECO:0000259" key="4">
    <source>
        <dbReference type="Pfam" id="PF21467"/>
    </source>
</evidence>
<keyword evidence="3" id="KW-0732">Signal</keyword>
<comment type="caution">
    <text evidence="5">The sequence shown here is derived from an EMBL/GenBank/DDBJ whole genome shotgun (WGS) entry which is preliminary data.</text>
</comment>
<dbReference type="InterPro" id="IPR008979">
    <property type="entry name" value="Galactose-bd-like_sf"/>
</dbReference>
<gene>
    <name evidence="5" type="ORF">RJ641_009924</name>
</gene>
<dbReference type="EMBL" id="JBAMMX010000017">
    <property type="protein sequence ID" value="KAK6923724.1"/>
    <property type="molecule type" value="Genomic_DNA"/>
</dbReference>
<dbReference type="AlphaFoldDB" id="A0AAN8UZK3"/>
<dbReference type="GO" id="GO:0005975">
    <property type="term" value="P:carbohydrate metabolic process"/>
    <property type="evidence" value="ECO:0007669"/>
    <property type="project" value="InterPro"/>
</dbReference>
<organism evidence="5 6">
    <name type="scientific">Dillenia turbinata</name>
    <dbReference type="NCBI Taxonomy" id="194707"/>
    <lineage>
        <taxon>Eukaryota</taxon>
        <taxon>Viridiplantae</taxon>
        <taxon>Streptophyta</taxon>
        <taxon>Embryophyta</taxon>
        <taxon>Tracheophyta</taxon>
        <taxon>Spermatophyta</taxon>
        <taxon>Magnoliopsida</taxon>
        <taxon>eudicotyledons</taxon>
        <taxon>Gunneridae</taxon>
        <taxon>Pentapetalae</taxon>
        <taxon>Dilleniales</taxon>
        <taxon>Dilleniaceae</taxon>
        <taxon>Dillenia</taxon>
    </lineage>
</organism>
<dbReference type="InterPro" id="IPR048913">
    <property type="entry name" value="BetaGal_gal-bd"/>
</dbReference>
<feature type="signal peptide" evidence="3">
    <location>
        <begin position="1"/>
        <end position="28"/>
    </location>
</feature>
<dbReference type="Proteomes" id="UP001370490">
    <property type="component" value="Unassembled WGS sequence"/>
</dbReference>
<evidence type="ECO:0000313" key="5">
    <source>
        <dbReference type="EMBL" id="KAK6923724.1"/>
    </source>
</evidence>
<keyword evidence="2" id="KW-0326">Glycosidase</keyword>
<dbReference type="InterPro" id="IPR001944">
    <property type="entry name" value="Glycoside_Hdrlase_35"/>
</dbReference>
<proteinExistence type="predicted"/>
<protein>
    <recommendedName>
        <fullName evidence="4">Beta-galactosidase galactose-binding domain-containing protein</fullName>
    </recommendedName>
</protein>
<evidence type="ECO:0000313" key="6">
    <source>
        <dbReference type="Proteomes" id="UP001370490"/>
    </source>
</evidence>
<sequence length="210" mass="23655">MSGKTAVSVVVCMFVYWVLLKLEVNTSCIKPLLHVESNGHVVQVFLNNIYMGVAHGSHDKKSFSFESSVTLDSHIIDISILNTLVGLPDSGAYLERKFAGLTKVRVHCSDNEYDEDFSNQTWGYQVGLLGERQQIYKEENLDVVKWSKMEGSTYEPLTWYKTLFDAPQGNDPVALNMTTMGKGEIWINGQSIGRYWITFLTPEGNPSQTM</sequence>
<dbReference type="PANTHER" id="PTHR23421">
    <property type="entry name" value="BETA-GALACTOSIDASE RELATED"/>
    <property type="match status" value="1"/>
</dbReference>
<reference evidence="5 6" key="1">
    <citation type="submission" date="2023-12" db="EMBL/GenBank/DDBJ databases">
        <title>A high-quality genome assembly for Dillenia turbinata (Dilleniales).</title>
        <authorList>
            <person name="Chanderbali A."/>
        </authorList>
    </citation>
    <scope>NUCLEOTIDE SEQUENCE [LARGE SCALE GENOMIC DNA]</scope>
    <source>
        <strain evidence="5">LSX21</strain>
        <tissue evidence="5">Leaf</tissue>
    </source>
</reference>
<dbReference type="PRINTS" id="PR00742">
    <property type="entry name" value="GLHYDRLASE35"/>
</dbReference>
<dbReference type="Pfam" id="PF21467">
    <property type="entry name" value="BetaGal_gal-bd"/>
    <property type="match status" value="1"/>
</dbReference>
<evidence type="ECO:0000256" key="3">
    <source>
        <dbReference type="SAM" id="SignalP"/>
    </source>
</evidence>
<accession>A0AAN8UZK3</accession>
<feature type="chain" id="PRO_5042979570" description="Beta-galactosidase galactose-binding domain-containing protein" evidence="3">
    <location>
        <begin position="29"/>
        <end position="210"/>
    </location>
</feature>
<evidence type="ECO:0000256" key="2">
    <source>
        <dbReference type="ARBA" id="ARBA00023295"/>
    </source>
</evidence>
<evidence type="ECO:0000256" key="1">
    <source>
        <dbReference type="ARBA" id="ARBA00022801"/>
    </source>
</evidence>
<name>A0AAN8UZK3_9MAGN</name>
<keyword evidence="6" id="KW-1185">Reference proteome</keyword>
<dbReference type="SUPFAM" id="SSF49785">
    <property type="entry name" value="Galactose-binding domain-like"/>
    <property type="match status" value="1"/>
</dbReference>
<dbReference type="GO" id="GO:0004553">
    <property type="term" value="F:hydrolase activity, hydrolyzing O-glycosyl compounds"/>
    <property type="evidence" value="ECO:0007669"/>
    <property type="project" value="InterPro"/>
</dbReference>
<keyword evidence="1" id="KW-0378">Hydrolase</keyword>
<feature type="domain" description="Beta-galactosidase galactose-binding" evidence="4">
    <location>
        <begin position="157"/>
        <end position="208"/>
    </location>
</feature>
<dbReference type="Gene3D" id="2.60.120.260">
    <property type="entry name" value="Galactose-binding domain-like"/>
    <property type="match status" value="1"/>
</dbReference>